<evidence type="ECO:0000256" key="1">
    <source>
        <dbReference type="SAM" id="MobiDB-lite"/>
    </source>
</evidence>
<dbReference type="Proteomes" id="UP000075920">
    <property type="component" value="Unassembled WGS sequence"/>
</dbReference>
<keyword evidence="2" id="KW-0732">Signal</keyword>
<dbReference type="VEuPathDB" id="VectorBase:AMIN014745"/>
<protein>
    <recommendedName>
        <fullName evidence="5">Secreted protein</fullName>
    </recommendedName>
</protein>
<evidence type="ECO:0008006" key="5">
    <source>
        <dbReference type="Google" id="ProtNLM"/>
    </source>
</evidence>
<feature type="region of interest" description="Disordered" evidence="1">
    <location>
        <begin position="114"/>
        <end position="137"/>
    </location>
</feature>
<evidence type="ECO:0000256" key="2">
    <source>
        <dbReference type="SAM" id="SignalP"/>
    </source>
</evidence>
<reference evidence="3" key="2">
    <citation type="submission" date="2020-05" db="UniProtKB">
        <authorList>
            <consortium name="EnsemblMetazoa"/>
        </authorList>
    </citation>
    <scope>IDENTIFICATION</scope>
    <source>
        <strain evidence="3">MINIMUS1</strain>
    </source>
</reference>
<reference evidence="4" key="1">
    <citation type="submission" date="2013-03" db="EMBL/GenBank/DDBJ databases">
        <title>The Genome Sequence of Anopheles minimus MINIMUS1.</title>
        <authorList>
            <consortium name="The Broad Institute Genomics Platform"/>
            <person name="Neafsey D.E."/>
            <person name="Walton C."/>
            <person name="Walker B."/>
            <person name="Young S.K."/>
            <person name="Zeng Q."/>
            <person name="Gargeya S."/>
            <person name="Fitzgerald M."/>
            <person name="Haas B."/>
            <person name="Abouelleil A."/>
            <person name="Allen A.W."/>
            <person name="Alvarado L."/>
            <person name="Arachchi H.M."/>
            <person name="Berlin A.M."/>
            <person name="Chapman S.B."/>
            <person name="Gainer-Dewar J."/>
            <person name="Goldberg J."/>
            <person name="Griggs A."/>
            <person name="Gujja S."/>
            <person name="Hansen M."/>
            <person name="Howarth C."/>
            <person name="Imamovic A."/>
            <person name="Ireland A."/>
            <person name="Larimer J."/>
            <person name="McCowan C."/>
            <person name="Murphy C."/>
            <person name="Pearson M."/>
            <person name="Poon T.W."/>
            <person name="Priest M."/>
            <person name="Roberts A."/>
            <person name="Saif S."/>
            <person name="Shea T."/>
            <person name="Sisk P."/>
            <person name="Sykes S."/>
            <person name="Wortman J."/>
            <person name="Nusbaum C."/>
            <person name="Birren B."/>
        </authorList>
    </citation>
    <scope>NUCLEOTIDE SEQUENCE [LARGE SCALE GENOMIC DNA]</scope>
    <source>
        <strain evidence="4">MINIMUS1</strain>
    </source>
</reference>
<sequence length="137" mass="15667">MLLLLLLAIEAAQPSTTVDPAELPEGMWLFSIVRMKMMTVELTKRSDECDAYEAIKGERAEKKTNYTGKFRDSFATISSRSKGMKRYGTFRSKCWFEKLNNFTPIPRKACLQRAPKNQTNGATKDRDKNVRVVLPKN</sequence>
<name>A0A182WQ10_9DIPT</name>
<evidence type="ECO:0000313" key="3">
    <source>
        <dbReference type="EnsemblMetazoa" id="AMIN014745-PA"/>
    </source>
</evidence>
<accession>A0A182WQ10</accession>
<organism evidence="3 4">
    <name type="scientific">Anopheles minimus</name>
    <dbReference type="NCBI Taxonomy" id="112268"/>
    <lineage>
        <taxon>Eukaryota</taxon>
        <taxon>Metazoa</taxon>
        <taxon>Ecdysozoa</taxon>
        <taxon>Arthropoda</taxon>
        <taxon>Hexapoda</taxon>
        <taxon>Insecta</taxon>
        <taxon>Pterygota</taxon>
        <taxon>Neoptera</taxon>
        <taxon>Endopterygota</taxon>
        <taxon>Diptera</taxon>
        <taxon>Nematocera</taxon>
        <taxon>Culicoidea</taxon>
        <taxon>Culicidae</taxon>
        <taxon>Anophelinae</taxon>
        <taxon>Anopheles</taxon>
    </lineage>
</organism>
<dbReference type="EnsemblMetazoa" id="AMIN014745-RA">
    <property type="protein sequence ID" value="AMIN014745-PA"/>
    <property type="gene ID" value="AMIN014745"/>
</dbReference>
<feature type="chain" id="PRO_5008141658" description="Secreted protein" evidence="2">
    <location>
        <begin position="18"/>
        <end position="137"/>
    </location>
</feature>
<keyword evidence="4" id="KW-1185">Reference proteome</keyword>
<feature type="signal peptide" evidence="2">
    <location>
        <begin position="1"/>
        <end position="17"/>
    </location>
</feature>
<proteinExistence type="predicted"/>
<evidence type="ECO:0000313" key="4">
    <source>
        <dbReference type="Proteomes" id="UP000075920"/>
    </source>
</evidence>
<dbReference type="AlphaFoldDB" id="A0A182WQ10"/>